<sequence length="62" mass="6497">MTRLSLVSHSSPSPPSVSPAPAAGRHADAVNSDKSFQPNFNLPPSSTSVYPFHGIIPNNKLA</sequence>
<reference evidence="2 3" key="1">
    <citation type="journal article" date="2021" name="Hortic Res">
        <title>Chromosome-scale assembly of the Dendrobium chrysotoxum genome enhances the understanding of orchid evolution.</title>
        <authorList>
            <person name="Zhang Y."/>
            <person name="Zhang G.Q."/>
            <person name="Zhang D."/>
            <person name="Liu X.D."/>
            <person name="Xu X.Y."/>
            <person name="Sun W.H."/>
            <person name="Yu X."/>
            <person name="Zhu X."/>
            <person name="Wang Z.W."/>
            <person name="Zhao X."/>
            <person name="Zhong W.Y."/>
            <person name="Chen H."/>
            <person name="Yin W.L."/>
            <person name="Huang T."/>
            <person name="Niu S.C."/>
            <person name="Liu Z.J."/>
        </authorList>
    </citation>
    <scope>NUCLEOTIDE SEQUENCE [LARGE SCALE GENOMIC DNA]</scope>
    <source>
        <strain evidence="2">Lindl</strain>
    </source>
</reference>
<feature type="region of interest" description="Disordered" evidence="1">
    <location>
        <begin position="1"/>
        <end position="62"/>
    </location>
</feature>
<evidence type="ECO:0000313" key="3">
    <source>
        <dbReference type="Proteomes" id="UP000775213"/>
    </source>
</evidence>
<protein>
    <submittedName>
        <fullName evidence="2">Uncharacterized protein</fullName>
    </submittedName>
</protein>
<accession>A0AAV7GUK8</accession>
<evidence type="ECO:0000313" key="2">
    <source>
        <dbReference type="EMBL" id="KAH0459681.1"/>
    </source>
</evidence>
<feature type="compositionally biased region" description="Polar residues" evidence="1">
    <location>
        <begin position="32"/>
        <end position="49"/>
    </location>
</feature>
<organism evidence="2 3">
    <name type="scientific">Dendrobium chrysotoxum</name>
    <name type="common">Orchid</name>
    <dbReference type="NCBI Taxonomy" id="161865"/>
    <lineage>
        <taxon>Eukaryota</taxon>
        <taxon>Viridiplantae</taxon>
        <taxon>Streptophyta</taxon>
        <taxon>Embryophyta</taxon>
        <taxon>Tracheophyta</taxon>
        <taxon>Spermatophyta</taxon>
        <taxon>Magnoliopsida</taxon>
        <taxon>Liliopsida</taxon>
        <taxon>Asparagales</taxon>
        <taxon>Orchidaceae</taxon>
        <taxon>Epidendroideae</taxon>
        <taxon>Malaxideae</taxon>
        <taxon>Dendrobiinae</taxon>
        <taxon>Dendrobium</taxon>
    </lineage>
</organism>
<dbReference type="Proteomes" id="UP000775213">
    <property type="component" value="Unassembled WGS sequence"/>
</dbReference>
<proteinExistence type="predicted"/>
<comment type="caution">
    <text evidence="2">The sequence shown here is derived from an EMBL/GenBank/DDBJ whole genome shotgun (WGS) entry which is preliminary data.</text>
</comment>
<gene>
    <name evidence="2" type="ORF">IEQ34_012495</name>
</gene>
<dbReference type="AlphaFoldDB" id="A0AAV7GUK8"/>
<name>A0AAV7GUK8_DENCH</name>
<evidence type="ECO:0000256" key="1">
    <source>
        <dbReference type="SAM" id="MobiDB-lite"/>
    </source>
</evidence>
<feature type="compositionally biased region" description="Low complexity" evidence="1">
    <location>
        <begin position="1"/>
        <end position="11"/>
    </location>
</feature>
<dbReference type="EMBL" id="JAGFBR010000011">
    <property type="protein sequence ID" value="KAH0459681.1"/>
    <property type="molecule type" value="Genomic_DNA"/>
</dbReference>
<keyword evidence="3" id="KW-1185">Reference proteome</keyword>